<protein>
    <recommendedName>
        <fullName evidence="3">Pilus assembly protein PilY</fullName>
    </recommendedName>
</protein>
<accession>A0ABY4JVP7</accession>
<dbReference type="SUPFAM" id="SSF50998">
    <property type="entry name" value="Quinoprotein alcohol dehydrogenase-like"/>
    <property type="match status" value="1"/>
</dbReference>
<sequence>MKKANNLSQMRKYFPKDIVVKKINVTALSAIITTGICLASYPTYASDIEIYKVPEESIGSTTLMFMLDVSGSMNTKDSGQSLTRLQLLRKGMEDVLLGSSGITPIEDKIIIGLADFDASNGRIRVPARALNTVLTGTFSIKNHKYLYSKTGSTTTYRECVEWNPSKTCKTWSTSVLPTTPSTRGYAGESCNYSGVNNCYVYYKSENVAKTQRYALVEAARNLTAYNGATPTAYAYAEVASYLMGTATLDGIYEQIGNAKADGTDFWKCNTLRTDYRVLEGQVGTDDEGKVINVRWCNSETATNASVPTDIQNNENNGVFYYTGGRKVYYRLVPTSLTTSGHSGWTSSVDDAKDGLNYAMPQSIRDQLTDRDKRECSGQGIYFLTDGEPNHGGTNTGSNGVSGTAYQLMKSSLTTKASIFSCANSDLGGSNNYRYNMTHWKCIGNYATTLLDNTKNPAGLRFKTAVVGFGNGFNGASNDPDVNDAKTWGVLGGGGWYSGSDSAAVVNSVNKFIQELVKDIPSLSTGSSVIPVDALNPATIQSYAYFPQFEPKVNPADTQQVWFGNLKKYYVVNNGVYASKDASDNNLVVKNGALQDLPDIWRSSLNYTDVDPVYAKHGVMGQLGLGREADATKRLLLTDYKFANGNRSKDHGLVQIKHTYTVDSTTKDDNTYSRQFMSLLGYDITNAMATNSELVNFDVSDLAATLRQMGAPLHSEPVLLTQSGKITVQKNATNQVETVTTGRKDYILFGTTQGLVQVVDAETGKEKFAFVPKEIIENQSETFRNKGGNLVNGKGALYYGIDGEWTAFTSYVTDDNGALTVGKVERKVYGSTTNSEQVSGKQWVYGGMRMGGRSFYALDLSDIDKPYLKLHIEPNTGNIYSYDPVSKNMTTKSFEDIEQMGQSWSKPVLGYVNWKGQRKLVMIVGGGYDAGGPNGDGIYENNIRTGYAGYEKYDYKQTNGIGSGVYMFDAENGDLLWKASSTNKNDSKVTYVSHNDLKYSVVSQIQTVDRNNDGLIDHLYFGDLAGQAFRVDFANDARESANNDSTSAFKSQVNKILNVNKTTGLSPRFYLPPTFTAHSNAGKPNGANIVMAIFASGDKSSPLLGTIDSPSKQNPVGLEYNGVYAIYDYDAYNNNSGKYPYFNTSSDLIEAREITTENENPSKTTLKSMNGRTQGADPTMGAAVGAWGGWYYLFKRKMGEPDVGQGVTDTGAGIIKALRPLIAMENNLYVSQFDPTDNGTTTSCGAGVKGHTFAVRLCLPQGVCVDGAKYSYNLGSGDVKLNVGPGKTSGTRELVVLDPTLVNDQIPNCEGPNCKFIPAGGPIKFIPNKWYEKYSRTGNGG</sequence>
<gene>
    <name evidence="1" type="ORF">MZO21_01315</name>
</gene>
<proteinExistence type="predicted"/>
<reference evidence="1 2" key="1">
    <citation type="submission" date="2022-04" db="EMBL/GenBank/DDBJ databases">
        <title>Occurrence of NDM-1-producing Shewanella putrefaciens and Acinetobacter portensis in a dairy farm from China.</title>
        <authorList>
            <person name="Li R."/>
            <person name="Zhang L."/>
        </authorList>
    </citation>
    <scope>NUCLEOTIDE SEQUENCE [LARGE SCALE GENOMIC DNA]</scope>
    <source>
        <strain evidence="1 2">JNE5</strain>
    </source>
</reference>
<evidence type="ECO:0008006" key="3">
    <source>
        <dbReference type="Google" id="ProtNLM"/>
    </source>
</evidence>
<dbReference type="InterPro" id="IPR011047">
    <property type="entry name" value="Quinoprotein_ADH-like_sf"/>
</dbReference>
<evidence type="ECO:0000313" key="2">
    <source>
        <dbReference type="Proteomes" id="UP000831422"/>
    </source>
</evidence>
<dbReference type="RefSeq" id="WP_248101275.1">
    <property type="nucleotide sequence ID" value="NZ_CP096120.1"/>
</dbReference>
<organism evidence="1 2">
    <name type="scientific">Acinetobacter portensis</name>
    <dbReference type="NCBI Taxonomy" id="1839785"/>
    <lineage>
        <taxon>Bacteria</taxon>
        <taxon>Pseudomonadati</taxon>
        <taxon>Pseudomonadota</taxon>
        <taxon>Gammaproteobacteria</taxon>
        <taxon>Moraxellales</taxon>
        <taxon>Moraxellaceae</taxon>
        <taxon>Acinetobacter</taxon>
    </lineage>
</organism>
<dbReference type="EMBL" id="CP096120">
    <property type="protein sequence ID" value="UPO23516.1"/>
    <property type="molecule type" value="Genomic_DNA"/>
</dbReference>
<name>A0ABY4JVP7_9GAMM</name>
<keyword evidence="2" id="KW-1185">Reference proteome</keyword>
<dbReference type="Proteomes" id="UP000831422">
    <property type="component" value="Chromosome"/>
</dbReference>
<evidence type="ECO:0000313" key="1">
    <source>
        <dbReference type="EMBL" id="UPO23516.1"/>
    </source>
</evidence>